<keyword evidence="1" id="KW-0966">Cell projection</keyword>
<proteinExistence type="predicted"/>
<reference evidence="2" key="1">
    <citation type="submission" date="2016-10" db="EMBL/GenBank/DDBJ databases">
        <authorList>
            <person name="Varghese N."/>
            <person name="Submissions S."/>
        </authorList>
    </citation>
    <scope>NUCLEOTIDE SEQUENCE [LARGE SCALE GENOMIC DNA]</scope>
    <source>
        <strain evidence="2">CGMCC 1.6474</strain>
    </source>
</reference>
<organism evidence="1 2">
    <name type="scientific">Methylorubrum salsuginis</name>
    <dbReference type="NCBI Taxonomy" id="414703"/>
    <lineage>
        <taxon>Bacteria</taxon>
        <taxon>Pseudomonadati</taxon>
        <taxon>Pseudomonadota</taxon>
        <taxon>Alphaproteobacteria</taxon>
        <taxon>Hyphomicrobiales</taxon>
        <taxon>Methylobacteriaceae</taxon>
        <taxon>Methylorubrum</taxon>
    </lineage>
</organism>
<dbReference type="AlphaFoldDB" id="A0A1I4DN79"/>
<name>A0A1I4DN79_9HYPH</name>
<sequence length="602" mass="60949">MTSISAFAAGTYRFDRQASNLVGMKSELDDLSRQLATGRTAETYGGLGAGRSTSLSARAGISAQDGYLAAITTADTRVKLTTASLTQIKTLSDSARSNLNGLLTSQNKALPSTSVQLADNNLSAAIDALNQQVGDVYVFSGRATDTRPVASRELILNGDSTQGLAGVKDLIAEQKKADLGPDGNGRLSQSRIGADITLTEDANAEARANFGFSIVGATVPAGGTITTALTAATPATASPVFAENPTDGTRVRVAVNLPDGSQATYDLTARTSVATGSTDSFAIGASPEETAANLRTLLKGLPGEGALASAQSASPPGLSVQFEGGSPASLALSVAGTPKAGDALTVTLAMHDGTTKTIKLTARGSADPASATTFAIGATPEDTAANLNQTLGNALKTAADTDLAASSTTRAATNFFEGSPTAGLAPRRVSADGNGYDPVAGAGTVIWYQGDDSADPRATATVQVGASRTVQIGAQANEAAIRKTLAGLAAVAAENFTDATGAVDTARFNATAERVSSDLTPDADRSGLEGLVTDFGLASSSMANAKSVANATKATLENSLDGIDTVSTQEVAAKLVSLQTQLQASYKVTSMLSEMSLVNYLR</sequence>
<protein>
    <submittedName>
        <fullName evidence="1">Flagellin N-terminal helical region</fullName>
    </submittedName>
</protein>
<dbReference type="RefSeq" id="WP_091944859.1">
    <property type="nucleotide sequence ID" value="NZ_FOSV01000006.1"/>
</dbReference>
<evidence type="ECO:0000313" key="2">
    <source>
        <dbReference type="Proteomes" id="UP000198804"/>
    </source>
</evidence>
<dbReference type="OrthoDB" id="7312911at2"/>
<dbReference type="STRING" id="414703.SAMN04488125_106126"/>
<keyword evidence="2" id="KW-1185">Reference proteome</keyword>
<keyword evidence="1" id="KW-0969">Cilium</keyword>
<accession>A0A1I4DN79</accession>
<dbReference type="Proteomes" id="UP000198804">
    <property type="component" value="Unassembled WGS sequence"/>
</dbReference>
<keyword evidence="1" id="KW-0282">Flagellum</keyword>
<evidence type="ECO:0000313" key="1">
    <source>
        <dbReference type="EMBL" id="SFK95032.1"/>
    </source>
</evidence>
<dbReference type="EMBL" id="FOSV01000006">
    <property type="protein sequence ID" value="SFK95032.1"/>
    <property type="molecule type" value="Genomic_DNA"/>
</dbReference>
<gene>
    <name evidence="1" type="ORF">SAMN04488125_106126</name>
</gene>
<dbReference type="SUPFAM" id="SSF64518">
    <property type="entry name" value="Phase 1 flagellin"/>
    <property type="match status" value="2"/>
</dbReference>